<name>A0A8T1RUW6_CHESE</name>
<keyword evidence="3" id="KW-1185">Reference proteome</keyword>
<dbReference type="Proteomes" id="UP000765507">
    <property type="component" value="Unassembled WGS sequence"/>
</dbReference>
<dbReference type="EMBL" id="JAHGAV010005327">
    <property type="protein sequence ID" value="KAG6920596.1"/>
    <property type="molecule type" value="Genomic_DNA"/>
</dbReference>
<evidence type="ECO:0000313" key="3">
    <source>
        <dbReference type="Proteomes" id="UP000765507"/>
    </source>
</evidence>
<comment type="caution">
    <text evidence="2">The sequence shown here is derived from an EMBL/GenBank/DDBJ whole genome shotgun (WGS) entry which is preliminary data.</text>
</comment>
<dbReference type="Gene3D" id="2.110.10.10">
    <property type="entry name" value="Hemopexin-like domain"/>
    <property type="match status" value="1"/>
</dbReference>
<proteinExistence type="predicted"/>
<reference evidence="2 3" key="1">
    <citation type="journal article" date="2020" name="G3 (Bethesda)">
        <title>Draft Genome of the Common Snapping Turtle, Chelydra serpentina, a Model for Phenotypic Plasticity in Reptiles.</title>
        <authorList>
            <person name="Das D."/>
            <person name="Singh S.K."/>
            <person name="Bierstedt J."/>
            <person name="Erickson A."/>
            <person name="Galli G.L.J."/>
            <person name="Crossley D.A. 2nd"/>
            <person name="Rhen T."/>
        </authorList>
    </citation>
    <scope>NUCLEOTIDE SEQUENCE [LARGE SCALE GENOMIC DNA]</scope>
    <source>
        <strain evidence="2">KW</strain>
    </source>
</reference>
<dbReference type="AlphaFoldDB" id="A0A8T1RUW6"/>
<dbReference type="SUPFAM" id="SSF50923">
    <property type="entry name" value="Hemopexin-like domain"/>
    <property type="match status" value="1"/>
</dbReference>
<dbReference type="SMART" id="SM00120">
    <property type="entry name" value="HX"/>
    <property type="match status" value="1"/>
</dbReference>
<dbReference type="InterPro" id="IPR036375">
    <property type="entry name" value="Hemopexin-like_dom_sf"/>
</dbReference>
<feature type="repeat" description="Hemopexin" evidence="1">
    <location>
        <begin position="30"/>
        <end position="78"/>
    </location>
</feature>
<evidence type="ECO:0000313" key="2">
    <source>
        <dbReference type="EMBL" id="KAG6920596.1"/>
    </source>
</evidence>
<accession>A0A8T1RUW6</accession>
<dbReference type="OrthoDB" id="406838at2759"/>
<gene>
    <name evidence="2" type="ORF">G0U57_016574</name>
</gene>
<feature type="non-terminal residue" evidence="2">
    <location>
        <position position="1"/>
    </location>
</feature>
<dbReference type="PROSITE" id="PS51642">
    <property type="entry name" value="HEMOPEXIN_2"/>
    <property type="match status" value="1"/>
</dbReference>
<feature type="non-terminal residue" evidence="2">
    <location>
        <position position="101"/>
    </location>
</feature>
<sequence>LGDKYWVFKEVTAEPGYPHGLVELGSCLPREGIDTALRWEPVGKTYFFKGDKYWRYNEDKRATDPGYPKPITVWRGIPQAPQGAFVSKEGWWNGDLHIPAE</sequence>
<protein>
    <submittedName>
        <fullName evidence="2">Matrix metallopeptidase 24</fullName>
    </submittedName>
</protein>
<dbReference type="InterPro" id="IPR018487">
    <property type="entry name" value="Hemopexin-like_repeat"/>
</dbReference>
<organism evidence="2 3">
    <name type="scientific">Chelydra serpentina</name>
    <name type="common">Snapping turtle</name>
    <name type="synonym">Testudo serpentina</name>
    <dbReference type="NCBI Taxonomy" id="8475"/>
    <lineage>
        <taxon>Eukaryota</taxon>
        <taxon>Metazoa</taxon>
        <taxon>Chordata</taxon>
        <taxon>Craniata</taxon>
        <taxon>Vertebrata</taxon>
        <taxon>Euteleostomi</taxon>
        <taxon>Archelosauria</taxon>
        <taxon>Testudinata</taxon>
        <taxon>Testudines</taxon>
        <taxon>Cryptodira</taxon>
        <taxon>Durocryptodira</taxon>
        <taxon>Americhelydia</taxon>
        <taxon>Chelydroidea</taxon>
        <taxon>Chelydridae</taxon>
        <taxon>Chelydra</taxon>
    </lineage>
</organism>
<evidence type="ECO:0000256" key="1">
    <source>
        <dbReference type="PROSITE-ProRule" id="PRU01011"/>
    </source>
</evidence>
<dbReference type="Pfam" id="PF00045">
    <property type="entry name" value="Hemopexin"/>
    <property type="match status" value="1"/>
</dbReference>